<evidence type="ECO:0000256" key="1">
    <source>
        <dbReference type="SAM" id="SignalP"/>
    </source>
</evidence>
<dbReference type="Proteomes" id="UP001177023">
    <property type="component" value="Unassembled WGS sequence"/>
</dbReference>
<organism evidence="2 3">
    <name type="scientific">Mesorhabditis spiculigera</name>
    <dbReference type="NCBI Taxonomy" id="96644"/>
    <lineage>
        <taxon>Eukaryota</taxon>
        <taxon>Metazoa</taxon>
        <taxon>Ecdysozoa</taxon>
        <taxon>Nematoda</taxon>
        <taxon>Chromadorea</taxon>
        <taxon>Rhabditida</taxon>
        <taxon>Rhabditina</taxon>
        <taxon>Rhabditomorpha</taxon>
        <taxon>Rhabditoidea</taxon>
        <taxon>Rhabditidae</taxon>
        <taxon>Mesorhabditinae</taxon>
        <taxon>Mesorhabditis</taxon>
    </lineage>
</organism>
<feature type="chain" id="PRO_5041278683" evidence="1">
    <location>
        <begin position="21"/>
        <end position="88"/>
    </location>
</feature>
<protein>
    <submittedName>
        <fullName evidence="2">Uncharacterized protein</fullName>
    </submittedName>
</protein>
<proteinExistence type="predicted"/>
<feature type="signal peptide" evidence="1">
    <location>
        <begin position="1"/>
        <end position="20"/>
    </location>
</feature>
<sequence>MKSASLLVVFFISLHLMVDAVPIYDGKKFWSNTWNMTWNAVKRGGKWAKENIFSSSIFVSPADASLHINPPPVYCHEYTAPPSPCLPL</sequence>
<accession>A0AA36DIQ3</accession>
<name>A0AA36DIQ3_9BILA</name>
<dbReference type="EMBL" id="CATQJA010002709">
    <property type="protein sequence ID" value="CAJ0587101.1"/>
    <property type="molecule type" value="Genomic_DNA"/>
</dbReference>
<gene>
    <name evidence="2" type="ORF">MSPICULIGERA_LOCUS25079</name>
</gene>
<evidence type="ECO:0000313" key="2">
    <source>
        <dbReference type="EMBL" id="CAJ0587101.1"/>
    </source>
</evidence>
<keyword evidence="3" id="KW-1185">Reference proteome</keyword>
<dbReference type="AlphaFoldDB" id="A0AA36DIQ3"/>
<evidence type="ECO:0000313" key="3">
    <source>
        <dbReference type="Proteomes" id="UP001177023"/>
    </source>
</evidence>
<reference evidence="2" key="1">
    <citation type="submission" date="2023-06" db="EMBL/GenBank/DDBJ databases">
        <authorList>
            <person name="Delattre M."/>
        </authorList>
    </citation>
    <scope>NUCLEOTIDE SEQUENCE</scope>
    <source>
        <strain evidence="2">AF72</strain>
    </source>
</reference>
<keyword evidence="1" id="KW-0732">Signal</keyword>
<feature type="non-terminal residue" evidence="2">
    <location>
        <position position="88"/>
    </location>
</feature>
<comment type="caution">
    <text evidence="2">The sequence shown here is derived from an EMBL/GenBank/DDBJ whole genome shotgun (WGS) entry which is preliminary data.</text>
</comment>